<organism evidence="10 11">
    <name type="scientific">Stephania cephalantha</name>
    <dbReference type="NCBI Taxonomy" id="152367"/>
    <lineage>
        <taxon>Eukaryota</taxon>
        <taxon>Viridiplantae</taxon>
        <taxon>Streptophyta</taxon>
        <taxon>Embryophyta</taxon>
        <taxon>Tracheophyta</taxon>
        <taxon>Spermatophyta</taxon>
        <taxon>Magnoliopsida</taxon>
        <taxon>Ranunculales</taxon>
        <taxon>Menispermaceae</taxon>
        <taxon>Menispermoideae</taxon>
        <taxon>Cissampelideae</taxon>
        <taxon>Stephania</taxon>
    </lineage>
</organism>
<sequence length="180" mass="20475">MLCSFFSIVGDPSNGFFCYAQGYSTHFFCVASFLWTTVIAFTLHRTVVRHKTDVEDLEPIFHLYVWGTSLVMTVMHSIGNNHGHLGVWCLTQTGRTGKMAAGMADHPRQFDARADMKALNRWGYYPLILIGSWAFGTINRIHDFIEPGQRIFWLSFLDVGMAALMVRHVNIHISNMQSNI</sequence>
<feature type="transmembrane region" description="Helical" evidence="8">
    <location>
        <begin position="122"/>
        <end position="139"/>
    </location>
</feature>
<dbReference type="Proteomes" id="UP001419268">
    <property type="component" value="Unassembled WGS sequence"/>
</dbReference>
<feature type="transmembrane region" description="Helical" evidence="8">
    <location>
        <begin position="25"/>
        <end position="43"/>
    </location>
</feature>
<evidence type="ECO:0000256" key="8">
    <source>
        <dbReference type="SAM" id="Phobius"/>
    </source>
</evidence>
<dbReference type="EMBL" id="JBBNAG010000012">
    <property type="protein sequence ID" value="KAK9089431.1"/>
    <property type="molecule type" value="Genomic_DNA"/>
</dbReference>
<feature type="domain" description="G-protein coupled receptors family 2 profile 2" evidence="9">
    <location>
        <begin position="1"/>
        <end position="89"/>
    </location>
</feature>
<dbReference type="PRINTS" id="PR02000">
    <property type="entry name" value="GCR1PLANT"/>
</dbReference>
<keyword evidence="11" id="KW-1185">Reference proteome</keyword>
<name>A0AAP0HM56_9MAGN</name>
<dbReference type="Pfam" id="PF05462">
    <property type="entry name" value="Dicty_CAR"/>
    <property type="match status" value="1"/>
</dbReference>
<gene>
    <name evidence="10" type="ORF">Scep_028513</name>
</gene>
<dbReference type="GO" id="GO:0005886">
    <property type="term" value="C:plasma membrane"/>
    <property type="evidence" value="ECO:0007669"/>
    <property type="project" value="TreeGrafter"/>
</dbReference>
<dbReference type="InterPro" id="IPR017981">
    <property type="entry name" value="GPCR_2-like_7TM"/>
</dbReference>
<evidence type="ECO:0000313" key="11">
    <source>
        <dbReference type="Proteomes" id="UP001419268"/>
    </source>
</evidence>
<accession>A0AAP0HM56</accession>
<comment type="caution">
    <text evidence="10">The sequence shown here is derived from an EMBL/GenBank/DDBJ whole genome shotgun (WGS) entry which is preliminary data.</text>
</comment>
<dbReference type="PANTHER" id="PTHR23112:SF0">
    <property type="entry name" value="TRANSMEMBRANE PROTEIN 116"/>
    <property type="match status" value="1"/>
</dbReference>
<keyword evidence="4" id="KW-0297">G-protein coupled receptor</keyword>
<evidence type="ECO:0000256" key="2">
    <source>
        <dbReference type="ARBA" id="ARBA00022692"/>
    </source>
</evidence>
<evidence type="ECO:0000256" key="3">
    <source>
        <dbReference type="ARBA" id="ARBA00022989"/>
    </source>
</evidence>
<feature type="transmembrane region" description="Helical" evidence="8">
    <location>
        <begin position="151"/>
        <end position="169"/>
    </location>
</feature>
<keyword evidence="2 8" id="KW-0812">Transmembrane</keyword>
<proteinExistence type="predicted"/>
<dbReference type="GO" id="GO:0007166">
    <property type="term" value="P:cell surface receptor signaling pathway"/>
    <property type="evidence" value="ECO:0007669"/>
    <property type="project" value="InterPro"/>
</dbReference>
<evidence type="ECO:0000259" key="9">
    <source>
        <dbReference type="PROSITE" id="PS50261"/>
    </source>
</evidence>
<evidence type="ECO:0000256" key="5">
    <source>
        <dbReference type="ARBA" id="ARBA00023136"/>
    </source>
</evidence>
<evidence type="ECO:0000256" key="7">
    <source>
        <dbReference type="ARBA" id="ARBA00023224"/>
    </source>
</evidence>
<evidence type="ECO:0000256" key="6">
    <source>
        <dbReference type="ARBA" id="ARBA00023170"/>
    </source>
</evidence>
<evidence type="ECO:0000256" key="4">
    <source>
        <dbReference type="ARBA" id="ARBA00023040"/>
    </source>
</evidence>
<reference evidence="10 11" key="1">
    <citation type="submission" date="2024-01" db="EMBL/GenBank/DDBJ databases">
        <title>Genome assemblies of Stephania.</title>
        <authorList>
            <person name="Yang L."/>
        </authorList>
    </citation>
    <scope>NUCLEOTIDE SEQUENCE [LARGE SCALE GENOMIC DNA]</scope>
    <source>
        <strain evidence="10">JXDWG</strain>
        <tissue evidence="10">Leaf</tissue>
    </source>
</reference>
<keyword evidence="6" id="KW-0675">Receptor</keyword>
<dbReference type="PROSITE" id="PS50261">
    <property type="entry name" value="G_PROTEIN_RECEP_F2_4"/>
    <property type="match status" value="1"/>
</dbReference>
<keyword evidence="5 8" id="KW-0472">Membrane</keyword>
<dbReference type="InterPro" id="IPR022340">
    <property type="entry name" value="GPCR_GCR1_put"/>
</dbReference>
<keyword evidence="3 8" id="KW-1133">Transmembrane helix</keyword>
<evidence type="ECO:0000313" key="10">
    <source>
        <dbReference type="EMBL" id="KAK9089431.1"/>
    </source>
</evidence>
<protein>
    <recommendedName>
        <fullName evidence="9">G-protein coupled receptors family 2 profile 2 domain-containing protein</fullName>
    </recommendedName>
</protein>
<comment type="subcellular location">
    <subcellularLocation>
        <location evidence="1">Membrane</location>
        <topology evidence="1">Multi-pass membrane protein</topology>
    </subcellularLocation>
</comment>
<dbReference type="Gene3D" id="1.20.1070.10">
    <property type="entry name" value="Rhodopsin 7-helix transmembrane proteins"/>
    <property type="match status" value="1"/>
</dbReference>
<dbReference type="PANTHER" id="PTHR23112">
    <property type="entry name" value="G PROTEIN-COUPLED RECEPTOR 157-RELATED"/>
    <property type="match status" value="1"/>
</dbReference>
<dbReference type="AlphaFoldDB" id="A0AAP0HM56"/>
<evidence type="ECO:0000256" key="1">
    <source>
        <dbReference type="ARBA" id="ARBA00004141"/>
    </source>
</evidence>
<dbReference type="GO" id="GO:0007189">
    <property type="term" value="P:adenylate cyclase-activating G protein-coupled receptor signaling pathway"/>
    <property type="evidence" value="ECO:0007669"/>
    <property type="project" value="TreeGrafter"/>
</dbReference>
<dbReference type="GO" id="GO:0004930">
    <property type="term" value="F:G protein-coupled receptor activity"/>
    <property type="evidence" value="ECO:0007669"/>
    <property type="project" value="UniProtKB-KW"/>
</dbReference>
<keyword evidence="7" id="KW-0807">Transducer</keyword>